<evidence type="ECO:0000259" key="3">
    <source>
        <dbReference type="PROSITE" id="PS51462"/>
    </source>
</evidence>
<name>A0A7W9QER3_9ACTN</name>
<dbReference type="Proteomes" id="UP000588098">
    <property type="component" value="Unassembled WGS sequence"/>
</dbReference>
<evidence type="ECO:0000313" key="4">
    <source>
        <dbReference type="EMBL" id="MBB5938796.1"/>
    </source>
</evidence>
<dbReference type="Pfam" id="PF00293">
    <property type="entry name" value="NUDIX"/>
    <property type="match status" value="1"/>
</dbReference>
<accession>A0A7W9QER3</accession>
<reference evidence="4 5" key="1">
    <citation type="submission" date="2020-08" db="EMBL/GenBank/DDBJ databases">
        <title>Genomic Encyclopedia of Type Strains, Phase III (KMG-III): the genomes of soil and plant-associated and newly described type strains.</title>
        <authorList>
            <person name="Whitman W."/>
        </authorList>
    </citation>
    <scope>NUCLEOTIDE SEQUENCE [LARGE SCALE GENOMIC DNA]</scope>
    <source>
        <strain evidence="4 5">CECT 8305</strain>
    </source>
</reference>
<dbReference type="PANTHER" id="PTHR43046">
    <property type="entry name" value="GDP-MANNOSE MANNOSYL HYDROLASE"/>
    <property type="match status" value="1"/>
</dbReference>
<dbReference type="PANTHER" id="PTHR43046:SF14">
    <property type="entry name" value="MUTT_NUDIX FAMILY PROTEIN"/>
    <property type="match status" value="1"/>
</dbReference>
<dbReference type="PROSITE" id="PS51462">
    <property type="entry name" value="NUDIX"/>
    <property type="match status" value="1"/>
</dbReference>
<proteinExistence type="predicted"/>
<protein>
    <submittedName>
        <fullName evidence="4">8-oxo-dGTP pyrophosphatase MutT (NUDIX family)</fullName>
    </submittedName>
</protein>
<gene>
    <name evidence="4" type="ORF">FHS42_005887</name>
</gene>
<dbReference type="GO" id="GO:0016787">
    <property type="term" value="F:hydrolase activity"/>
    <property type="evidence" value="ECO:0007669"/>
    <property type="project" value="UniProtKB-KW"/>
</dbReference>
<dbReference type="RefSeq" id="WP_184576883.1">
    <property type="nucleotide sequence ID" value="NZ_JACHJL010000019.1"/>
</dbReference>
<dbReference type="InterPro" id="IPR015797">
    <property type="entry name" value="NUDIX_hydrolase-like_dom_sf"/>
</dbReference>
<evidence type="ECO:0000313" key="5">
    <source>
        <dbReference type="Proteomes" id="UP000588098"/>
    </source>
</evidence>
<evidence type="ECO:0000256" key="2">
    <source>
        <dbReference type="ARBA" id="ARBA00022801"/>
    </source>
</evidence>
<dbReference type="InterPro" id="IPR000086">
    <property type="entry name" value="NUDIX_hydrolase_dom"/>
</dbReference>
<sequence>MTAAEFNPHRPLPLDVGASVLVTGPENSVLMVLVNYGDNKWHLPGGARARDEAPHQTATRRALRETGIRRDVRDVLAVDYRTAGAAPDKGEGLHIVYDGGTLTDDEVSGLKLPERVRGAHEAIGLIPPDQLSEHCSPRIAHRVTQALDARTRKLVLPMLTNGQPA</sequence>
<keyword evidence="2" id="KW-0378">Hydrolase</keyword>
<organism evidence="4 5">
    <name type="scientific">Streptomyces zagrosensis</name>
    <dbReference type="NCBI Taxonomy" id="1042984"/>
    <lineage>
        <taxon>Bacteria</taxon>
        <taxon>Bacillati</taxon>
        <taxon>Actinomycetota</taxon>
        <taxon>Actinomycetes</taxon>
        <taxon>Kitasatosporales</taxon>
        <taxon>Streptomycetaceae</taxon>
        <taxon>Streptomyces</taxon>
    </lineage>
</organism>
<comment type="cofactor">
    <cofactor evidence="1">
        <name>Mg(2+)</name>
        <dbReference type="ChEBI" id="CHEBI:18420"/>
    </cofactor>
</comment>
<keyword evidence="5" id="KW-1185">Reference proteome</keyword>
<dbReference type="AlphaFoldDB" id="A0A7W9QER3"/>
<dbReference type="Gene3D" id="3.90.79.10">
    <property type="entry name" value="Nucleoside Triphosphate Pyrophosphohydrolase"/>
    <property type="match status" value="1"/>
</dbReference>
<feature type="domain" description="Nudix hydrolase" evidence="3">
    <location>
        <begin position="11"/>
        <end position="148"/>
    </location>
</feature>
<dbReference type="EMBL" id="JACHJL010000019">
    <property type="protein sequence ID" value="MBB5938796.1"/>
    <property type="molecule type" value="Genomic_DNA"/>
</dbReference>
<dbReference type="SUPFAM" id="SSF55811">
    <property type="entry name" value="Nudix"/>
    <property type="match status" value="1"/>
</dbReference>
<evidence type="ECO:0000256" key="1">
    <source>
        <dbReference type="ARBA" id="ARBA00001946"/>
    </source>
</evidence>
<comment type="caution">
    <text evidence="4">The sequence shown here is derived from an EMBL/GenBank/DDBJ whole genome shotgun (WGS) entry which is preliminary data.</text>
</comment>